<feature type="non-terminal residue" evidence="2">
    <location>
        <position position="1"/>
    </location>
</feature>
<accession>A0A0M0JBZ4</accession>
<name>A0A0M0JBZ4_9EUKA</name>
<evidence type="ECO:0000313" key="2">
    <source>
        <dbReference type="EMBL" id="KOO23897.1"/>
    </source>
</evidence>
<evidence type="ECO:0000313" key="3">
    <source>
        <dbReference type="Proteomes" id="UP000037460"/>
    </source>
</evidence>
<proteinExistence type="predicted"/>
<sequence>APQAPFGEADEFTLADAAAEVPQWARHLTLEEASAIASESRPPKRIALALPGDAAAGSIAANDETGLSRLLDHELPFARILLFLSPEEATLLATGTCRGIRQHSAPLYNRYCRVFVRRLEAEARQSQRKAGSSRLVPPDALSRAHFPMDEPDGQPADGVASEVWAEVCALVDEAACHTYCSADAGDEADAPWQLRVAVVTLREMASVGAFQVQTLAGDPTKLKVLKENFEKLTPADQRLLLERGVVVRTESVVNVANARVVLSHTQLPKPRPVKPDVDLTTQLAACSQQWKVAEASLQALKMEVRSSFPTDTKVVVCGEGAVKLCKPTGQSWTRVAYGCPGGLASFERELSDEEQARVHSAFSRPEELLHVRGEAVGAEQGRRTRHMSVNSSGRALAVGFSFPDEAARLPSHAFAARQG</sequence>
<keyword evidence="3" id="KW-1185">Reference proteome</keyword>
<dbReference type="EMBL" id="JWZX01003147">
    <property type="protein sequence ID" value="KOO23897.1"/>
    <property type="molecule type" value="Genomic_DNA"/>
</dbReference>
<dbReference type="AlphaFoldDB" id="A0A0M0JBZ4"/>
<dbReference type="Proteomes" id="UP000037460">
    <property type="component" value="Unassembled WGS sequence"/>
</dbReference>
<protein>
    <submittedName>
        <fullName evidence="2">Uncharacterized protein</fullName>
    </submittedName>
</protein>
<reference evidence="3" key="1">
    <citation type="journal article" date="2015" name="PLoS Genet.">
        <title>Genome Sequence and Transcriptome Analyses of Chrysochromulina tobin: Metabolic Tools for Enhanced Algal Fitness in the Prominent Order Prymnesiales (Haptophyceae).</title>
        <authorList>
            <person name="Hovde B.T."/>
            <person name="Deodato C.R."/>
            <person name="Hunsperger H.M."/>
            <person name="Ryken S.A."/>
            <person name="Yost W."/>
            <person name="Jha R.K."/>
            <person name="Patterson J."/>
            <person name="Monnat R.J. Jr."/>
            <person name="Barlow S.B."/>
            <person name="Starkenburg S.R."/>
            <person name="Cattolico R.A."/>
        </authorList>
    </citation>
    <scope>NUCLEOTIDE SEQUENCE</scope>
    <source>
        <strain evidence="3">CCMP291</strain>
    </source>
</reference>
<feature type="region of interest" description="Disordered" evidence="1">
    <location>
        <begin position="127"/>
        <end position="157"/>
    </location>
</feature>
<evidence type="ECO:0000256" key="1">
    <source>
        <dbReference type="SAM" id="MobiDB-lite"/>
    </source>
</evidence>
<comment type="caution">
    <text evidence="2">The sequence shown here is derived from an EMBL/GenBank/DDBJ whole genome shotgun (WGS) entry which is preliminary data.</text>
</comment>
<gene>
    <name evidence="2" type="ORF">Ctob_010323</name>
</gene>
<organism evidence="2 3">
    <name type="scientific">Chrysochromulina tobinii</name>
    <dbReference type="NCBI Taxonomy" id="1460289"/>
    <lineage>
        <taxon>Eukaryota</taxon>
        <taxon>Haptista</taxon>
        <taxon>Haptophyta</taxon>
        <taxon>Prymnesiophyceae</taxon>
        <taxon>Prymnesiales</taxon>
        <taxon>Chrysochromulinaceae</taxon>
        <taxon>Chrysochromulina</taxon>
    </lineage>
</organism>